<protein>
    <recommendedName>
        <fullName evidence="4">HTH tetR-type domain-containing protein</fullName>
    </recommendedName>
</protein>
<dbReference type="RefSeq" id="WP_101646423.1">
    <property type="nucleotide sequence ID" value="NZ_PGVE01000017.1"/>
</dbReference>
<dbReference type="PANTHER" id="PTHR43479:SF11">
    <property type="entry name" value="ACREF_ENVCD OPERON REPRESSOR-RELATED"/>
    <property type="match status" value="1"/>
</dbReference>
<dbReference type="EMBL" id="PGVE01000017">
    <property type="protein sequence ID" value="PLS08404.1"/>
    <property type="molecule type" value="Genomic_DNA"/>
</dbReference>
<evidence type="ECO:0000256" key="2">
    <source>
        <dbReference type="ARBA" id="ARBA00023125"/>
    </source>
</evidence>
<reference evidence="5 6" key="1">
    <citation type="submission" date="2017-11" db="EMBL/GenBank/DDBJ databases">
        <title>Comparitive Functional Genomics of Dry Heat Resistant strains isolated from the Viking Spacecraft.</title>
        <authorList>
            <person name="Seuylemezian A."/>
            <person name="Cooper K."/>
            <person name="Vaishampayan P."/>
        </authorList>
    </citation>
    <scope>NUCLEOTIDE SEQUENCE [LARGE SCALE GENOMIC DNA]</scope>
    <source>
        <strain evidence="5 6">V32-6</strain>
    </source>
</reference>
<dbReference type="Gene3D" id="1.10.357.10">
    <property type="entry name" value="Tetracycline Repressor, domain 2"/>
    <property type="match status" value="1"/>
</dbReference>
<dbReference type="InterPro" id="IPR009057">
    <property type="entry name" value="Homeodomain-like_sf"/>
</dbReference>
<dbReference type="GO" id="GO:0003677">
    <property type="term" value="F:DNA binding"/>
    <property type="evidence" value="ECO:0007669"/>
    <property type="project" value="UniProtKB-UniRule"/>
</dbReference>
<dbReference type="InterPro" id="IPR050624">
    <property type="entry name" value="HTH-type_Tx_Regulator"/>
</dbReference>
<name>A0A2N5HSB3_9BACI</name>
<dbReference type="InterPro" id="IPR001647">
    <property type="entry name" value="HTH_TetR"/>
</dbReference>
<evidence type="ECO:0000256" key="1">
    <source>
        <dbReference type="ARBA" id="ARBA00022491"/>
    </source>
</evidence>
<evidence type="ECO:0000259" key="4">
    <source>
        <dbReference type="PROSITE" id="PS50977"/>
    </source>
</evidence>
<evidence type="ECO:0000256" key="3">
    <source>
        <dbReference type="PROSITE-ProRule" id="PRU00335"/>
    </source>
</evidence>
<dbReference type="PANTHER" id="PTHR43479">
    <property type="entry name" value="ACREF/ENVCD OPERON REPRESSOR-RELATED"/>
    <property type="match status" value="1"/>
</dbReference>
<comment type="caution">
    <text evidence="5">The sequence shown here is derived from an EMBL/GenBank/DDBJ whole genome shotgun (WGS) entry which is preliminary data.</text>
</comment>
<sequence>MYKKQTNPSAIYSQQLIKNALLALMQKGAFKDISVSTLCNTAKVGRRTFYNNFETKEDVLSLIMDGYSEEFHELISHAAVSGLELFFQFWYARKDFLYLLKKNQLLSLVEDNLLNEMAQNLYKRYPKTIENEYFINIASKSLCSILFTWLDRDFKDSIDEIDSIAHKYNYDVG</sequence>
<evidence type="ECO:0000313" key="6">
    <source>
        <dbReference type="Proteomes" id="UP000234950"/>
    </source>
</evidence>
<feature type="DNA-binding region" description="H-T-H motif" evidence="3">
    <location>
        <begin position="34"/>
        <end position="53"/>
    </location>
</feature>
<accession>A0A2N5HSB3</accession>
<proteinExistence type="predicted"/>
<dbReference type="PROSITE" id="PS50977">
    <property type="entry name" value="HTH_TETR_2"/>
    <property type="match status" value="1"/>
</dbReference>
<keyword evidence="6" id="KW-1185">Reference proteome</keyword>
<organism evidence="5 6">
    <name type="scientific">Neobacillus cucumis</name>
    <dbReference type="NCBI Taxonomy" id="1740721"/>
    <lineage>
        <taxon>Bacteria</taxon>
        <taxon>Bacillati</taxon>
        <taxon>Bacillota</taxon>
        <taxon>Bacilli</taxon>
        <taxon>Bacillales</taxon>
        <taxon>Bacillaceae</taxon>
        <taxon>Neobacillus</taxon>
    </lineage>
</organism>
<feature type="domain" description="HTH tetR-type" evidence="4">
    <location>
        <begin position="11"/>
        <end position="71"/>
    </location>
</feature>
<dbReference type="SUPFAM" id="SSF46689">
    <property type="entry name" value="Homeodomain-like"/>
    <property type="match status" value="1"/>
</dbReference>
<evidence type="ECO:0000313" key="5">
    <source>
        <dbReference type="EMBL" id="PLS08404.1"/>
    </source>
</evidence>
<keyword evidence="1" id="KW-0678">Repressor</keyword>
<dbReference type="Proteomes" id="UP000234950">
    <property type="component" value="Unassembled WGS sequence"/>
</dbReference>
<dbReference type="AlphaFoldDB" id="A0A2N5HSB3"/>
<keyword evidence="2 3" id="KW-0238">DNA-binding</keyword>
<gene>
    <name evidence="5" type="ORF">CVD27_03065</name>
</gene>